<dbReference type="RefSeq" id="WP_054018718.1">
    <property type="nucleotide sequence ID" value="NZ_BBYR01000008.1"/>
</dbReference>
<dbReference type="PANTHER" id="PTHR33884">
    <property type="entry name" value="UPF0410 PROTEIN YMGE"/>
    <property type="match status" value="1"/>
</dbReference>
<evidence type="ECO:0000256" key="6">
    <source>
        <dbReference type="ARBA" id="ARBA00023136"/>
    </source>
</evidence>
<dbReference type="AlphaFoldDB" id="A0A0K8NWB0"/>
<keyword evidence="4" id="KW-0812">Transmembrane</keyword>
<gene>
    <name evidence="7" type="ORF">ISF6_5063</name>
</gene>
<comment type="subcellular location">
    <subcellularLocation>
        <location evidence="1">Cell membrane</location>
        <topology evidence="1">Multi-pass membrane protein</topology>
    </subcellularLocation>
</comment>
<reference evidence="8" key="1">
    <citation type="submission" date="2015-07" db="EMBL/GenBank/DDBJ databases">
        <title>Discovery of a poly(ethylene terephthalate assimilation.</title>
        <authorList>
            <person name="Yoshida S."/>
            <person name="Hiraga K."/>
            <person name="Takehana T."/>
            <person name="Taniguchi I."/>
            <person name="Yamaji H."/>
            <person name="Maeda Y."/>
            <person name="Toyohara K."/>
            <person name="Miyamoto K."/>
            <person name="Kimura Y."/>
            <person name="Oda K."/>
        </authorList>
    </citation>
    <scope>NUCLEOTIDE SEQUENCE [LARGE SCALE GENOMIC DNA]</scope>
    <source>
        <strain evidence="8">NBRC 110686 / TISTR 2288 / 201-F6</strain>
    </source>
</reference>
<evidence type="ECO:0000256" key="1">
    <source>
        <dbReference type="ARBA" id="ARBA00004651"/>
    </source>
</evidence>
<dbReference type="PANTHER" id="PTHR33884:SF7">
    <property type="entry name" value="BSL8023 PROTEIN"/>
    <property type="match status" value="1"/>
</dbReference>
<proteinExistence type="inferred from homology"/>
<evidence type="ECO:0008006" key="9">
    <source>
        <dbReference type="Google" id="ProtNLM"/>
    </source>
</evidence>
<comment type="similarity">
    <text evidence="2">Belongs to the UPF0410 family.</text>
</comment>
<keyword evidence="6" id="KW-0472">Membrane</keyword>
<evidence type="ECO:0000313" key="7">
    <source>
        <dbReference type="EMBL" id="GAP34594.1"/>
    </source>
</evidence>
<evidence type="ECO:0000256" key="5">
    <source>
        <dbReference type="ARBA" id="ARBA00022989"/>
    </source>
</evidence>
<dbReference type="InterPro" id="IPR007341">
    <property type="entry name" value="Transgly_assoc"/>
</dbReference>
<evidence type="ECO:0000256" key="3">
    <source>
        <dbReference type="ARBA" id="ARBA00022475"/>
    </source>
</evidence>
<protein>
    <recommendedName>
        <fullName evidence="9">Transglycosylase associated protein</fullName>
    </recommendedName>
</protein>
<keyword evidence="5" id="KW-1133">Transmembrane helix</keyword>
<sequence>MGIIGMIVIGFIVGLVARAILPGTQALGFILTTLLGIAGSFVAGYLGQALGLYAAGEGAGFVGSVVGAMLLLFVVGKIKGDGSGKG</sequence>
<reference evidence="7 8" key="2">
    <citation type="journal article" date="2016" name="Science">
        <title>A bacterium that degrades and assimilates poly(ethylene terephthalate).</title>
        <authorList>
            <person name="Yoshida S."/>
            <person name="Hiraga K."/>
            <person name="Takehana T."/>
            <person name="Taniguchi I."/>
            <person name="Yamaji H."/>
            <person name="Maeda Y."/>
            <person name="Toyohara K."/>
            <person name="Miyamoto K."/>
            <person name="Kimura Y."/>
            <person name="Oda K."/>
        </authorList>
    </citation>
    <scope>NUCLEOTIDE SEQUENCE [LARGE SCALE GENOMIC DNA]</scope>
    <source>
        <strain evidence="8">NBRC 110686 / TISTR 2288 / 201-F6</strain>
    </source>
</reference>
<comment type="caution">
    <text evidence="7">The sequence shown here is derived from an EMBL/GenBank/DDBJ whole genome shotgun (WGS) entry which is preliminary data.</text>
</comment>
<evidence type="ECO:0000256" key="4">
    <source>
        <dbReference type="ARBA" id="ARBA00022692"/>
    </source>
</evidence>
<dbReference type="Proteomes" id="UP000037660">
    <property type="component" value="Unassembled WGS sequence"/>
</dbReference>
<organism evidence="7 8">
    <name type="scientific">Piscinibacter sakaiensis</name>
    <name type="common">Ideonella sakaiensis</name>
    <dbReference type="NCBI Taxonomy" id="1547922"/>
    <lineage>
        <taxon>Bacteria</taxon>
        <taxon>Pseudomonadati</taxon>
        <taxon>Pseudomonadota</taxon>
        <taxon>Betaproteobacteria</taxon>
        <taxon>Burkholderiales</taxon>
        <taxon>Sphaerotilaceae</taxon>
        <taxon>Piscinibacter</taxon>
    </lineage>
</organism>
<evidence type="ECO:0000256" key="2">
    <source>
        <dbReference type="ARBA" id="ARBA00011006"/>
    </source>
</evidence>
<dbReference type="STRING" id="1547922.ISF6_5063"/>
<keyword evidence="3" id="KW-1003">Cell membrane</keyword>
<dbReference type="EMBL" id="BBYR01000008">
    <property type="protein sequence ID" value="GAP34594.1"/>
    <property type="molecule type" value="Genomic_DNA"/>
</dbReference>
<name>A0A0K8NWB0_PISS1</name>
<evidence type="ECO:0000313" key="8">
    <source>
        <dbReference type="Proteomes" id="UP000037660"/>
    </source>
</evidence>
<dbReference type="GO" id="GO:0005886">
    <property type="term" value="C:plasma membrane"/>
    <property type="evidence" value="ECO:0007669"/>
    <property type="project" value="UniProtKB-SubCell"/>
</dbReference>
<keyword evidence="8" id="KW-1185">Reference proteome</keyword>
<accession>A0A0K8NWB0</accession>
<dbReference type="Pfam" id="PF04226">
    <property type="entry name" value="Transgly_assoc"/>
    <property type="match status" value="1"/>
</dbReference>